<organism evidence="3 4">
    <name type="scientific">Eubacterium plexicaudatum ASF492</name>
    <dbReference type="NCBI Taxonomy" id="1235802"/>
    <lineage>
        <taxon>Bacteria</taxon>
        <taxon>Bacillati</taxon>
        <taxon>Bacillota</taxon>
        <taxon>Clostridia</taxon>
        <taxon>Eubacteriales</taxon>
        <taxon>Eubacteriaceae</taxon>
        <taxon>Eubacterium</taxon>
    </lineage>
</organism>
<name>N2BK04_9FIRM</name>
<feature type="domain" description="RND related barrel-sandwich hybrid" evidence="2">
    <location>
        <begin position="71"/>
        <end position="241"/>
    </location>
</feature>
<evidence type="ECO:0000313" key="3">
    <source>
        <dbReference type="EMBL" id="EMZ37154.1"/>
    </source>
</evidence>
<keyword evidence="1" id="KW-1133">Transmembrane helix</keyword>
<dbReference type="HOGENOM" id="CLU_047532_0_0_9"/>
<dbReference type="OrthoDB" id="1834786at2"/>
<accession>N2BK04</accession>
<comment type="caution">
    <text evidence="3">The sequence shown here is derived from an EMBL/GenBank/DDBJ whole genome shotgun (WGS) entry which is preliminary data.</text>
</comment>
<dbReference type="AlphaFoldDB" id="N2BK04"/>
<sequence>MAGRKKRRRTVVRFSGGFHPNIGIIVFLFIAFYMAYNIYSYLTAIHIKSYEVERGTIEVNTSYTGLILRKETVVNAAHSGRLDYYLKDNTKAANGTLLCSIDENGNISERLNEQVTSNAVLTKDKMSTIRGFIRDFAKGYQDGSYYTTYGFKSDLNGQLIEALNLDALNAISEYTEFARDHETFHLYHAQEPGIVAYYTDGMENLTTNDLADELFDESAHNKTSLKTEGSVQSGQPVYKLITDENWQIIIRLDATMKNELQGGDVTQIRFKEDQTTAWANYTIERKNGIDYLILNLRNGMIRYANERYVDINILLDRQSGLKIPNSSITTKTFELVPYAYLTSGSGASGQTGLLVEHRQENGTYTEAEFVPVTAYYVDKNTDENGTDDTNEENWTAYISNEKIKRGDRIARINSTDRYEVAATAKLKGVYNINRGYAVFKQIDILFSNDNYTIVEAGTTYGIMQYDHIALDGSAVEDGQMVTTN</sequence>
<dbReference type="EMBL" id="AQFT01000014">
    <property type="protein sequence ID" value="EMZ37154.1"/>
    <property type="molecule type" value="Genomic_DNA"/>
</dbReference>
<protein>
    <recommendedName>
        <fullName evidence="2">RND related barrel-sandwich hybrid domain-containing protein</fullName>
    </recommendedName>
</protein>
<dbReference type="eggNOG" id="COG0845">
    <property type="taxonomic scope" value="Bacteria"/>
</dbReference>
<gene>
    <name evidence="3" type="ORF">C823_00497</name>
</gene>
<dbReference type="Proteomes" id="UP000012589">
    <property type="component" value="Unassembled WGS sequence"/>
</dbReference>
<feature type="transmembrane region" description="Helical" evidence="1">
    <location>
        <begin position="21"/>
        <end position="39"/>
    </location>
</feature>
<evidence type="ECO:0000259" key="2">
    <source>
        <dbReference type="Pfam" id="PF26018"/>
    </source>
</evidence>
<keyword evidence="4" id="KW-1185">Reference proteome</keyword>
<dbReference type="STRING" id="1235802.C823_00497"/>
<dbReference type="PATRIC" id="fig|1235802.3.peg.522"/>
<proteinExistence type="predicted"/>
<keyword evidence="1" id="KW-0812">Transmembrane</keyword>
<dbReference type="InterPro" id="IPR058709">
    <property type="entry name" value="BSH_RND-rel"/>
</dbReference>
<keyword evidence="1" id="KW-0472">Membrane</keyword>
<evidence type="ECO:0000256" key="1">
    <source>
        <dbReference type="SAM" id="Phobius"/>
    </source>
</evidence>
<dbReference type="Pfam" id="PF26018">
    <property type="entry name" value="BSH_RND_rel"/>
    <property type="match status" value="1"/>
</dbReference>
<evidence type="ECO:0000313" key="4">
    <source>
        <dbReference type="Proteomes" id="UP000012589"/>
    </source>
</evidence>
<reference evidence="3 4" key="1">
    <citation type="journal article" date="2014" name="Genome Announc.">
        <title>Draft genome sequences of the altered schaedler flora, a defined bacterial community from gnotobiotic mice.</title>
        <authorList>
            <person name="Wannemuehler M.J."/>
            <person name="Overstreet A.M."/>
            <person name="Ward D.V."/>
            <person name="Phillips G.J."/>
        </authorList>
    </citation>
    <scope>NUCLEOTIDE SEQUENCE [LARGE SCALE GENOMIC DNA]</scope>
    <source>
        <strain evidence="3 4">ASF492</strain>
    </source>
</reference>